<evidence type="ECO:0000313" key="3">
    <source>
        <dbReference type="Proteomes" id="UP000663848"/>
    </source>
</evidence>
<organism evidence="2 3">
    <name type="scientific">Rotaria socialis</name>
    <dbReference type="NCBI Taxonomy" id="392032"/>
    <lineage>
        <taxon>Eukaryota</taxon>
        <taxon>Metazoa</taxon>
        <taxon>Spiralia</taxon>
        <taxon>Gnathifera</taxon>
        <taxon>Rotifera</taxon>
        <taxon>Eurotatoria</taxon>
        <taxon>Bdelloidea</taxon>
        <taxon>Philodinida</taxon>
        <taxon>Philodinidae</taxon>
        <taxon>Rotaria</taxon>
    </lineage>
</organism>
<proteinExistence type="predicted"/>
<feature type="non-terminal residue" evidence="2">
    <location>
        <position position="1"/>
    </location>
</feature>
<dbReference type="Proteomes" id="UP000663848">
    <property type="component" value="Unassembled WGS sequence"/>
</dbReference>
<dbReference type="EMBL" id="CAJOBR010048609">
    <property type="protein sequence ID" value="CAF5045274.1"/>
    <property type="molecule type" value="Genomic_DNA"/>
</dbReference>
<reference evidence="2" key="1">
    <citation type="submission" date="2021-02" db="EMBL/GenBank/DDBJ databases">
        <authorList>
            <person name="Nowell W R."/>
        </authorList>
    </citation>
    <scope>NUCLEOTIDE SEQUENCE</scope>
</reference>
<protein>
    <submittedName>
        <fullName evidence="2">Uncharacterized protein</fullName>
    </submittedName>
</protein>
<dbReference type="AlphaFoldDB" id="A0A822CJ66"/>
<evidence type="ECO:0000313" key="1">
    <source>
        <dbReference type="EMBL" id="CAF5045201.1"/>
    </source>
</evidence>
<name>A0A822CJ66_9BILA</name>
<comment type="caution">
    <text evidence="2">The sequence shown here is derived from an EMBL/GenBank/DDBJ whole genome shotgun (WGS) entry which is preliminary data.</text>
</comment>
<dbReference type="EMBL" id="CAJOBR010048577">
    <property type="protein sequence ID" value="CAF5045201.1"/>
    <property type="molecule type" value="Genomic_DNA"/>
</dbReference>
<sequence length="44" mass="4878">PVMMNQQNYRAGSPFMMNQQRYMAGSPAMGMNPCAAYGNGSFIR</sequence>
<accession>A0A822CJ66</accession>
<gene>
    <name evidence="1" type="ORF">QYT958_LOCUS41681</name>
    <name evidence="2" type="ORF">QYT958_LOCUS41686</name>
</gene>
<evidence type="ECO:0000313" key="2">
    <source>
        <dbReference type="EMBL" id="CAF5045274.1"/>
    </source>
</evidence>